<feature type="transmembrane region" description="Helical" evidence="18">
    <location>
        <begin position="337"/>
        <end position="354"/>
    </location>
</feature>
<comment type="subcellular location">
    <subcellularLocation>
        <location evidence="1">Endoplasmic reticulum membrane</location>
        <topology evidence="1">Multi-pass membrane protein</topology>
    </subcellularLocation>
</comment>
<dbReference type="GO" id="GO:0030258">
    <property type="term" value="P:lipid modification"/>
    <property type="evidence" value="ECO:0007669"/>
    <property type="project" value="TreeGrafter"/>
</dbReference>
<comment type="pathway">
    <text evidence="10">Phospholipid metabolism.</text>
</comment>
<dbReference type="GO" id="GO:0044233">
    <property type="term" value="C:mitochondria-associated endoplasmic reticulum membrane contact site"/>
    <property type="evidence" value="ECO:0007669"/>
    <property type="project" value="TreeGrafter"/>
</dbReference>
<protein>
    <recommendedName>
        <fullName evidence="14">Leukocyte receptor cluster member 4</fullName>
    </recommendedName>
    <alternativeName>
        <fullName evidence="17">Lysophospholipid acyltransferase 7</fullName>
    </alternativeName>
    <alternativeName>
        <fullName evidence="13">Membrane-bound O-acyltransferase domain-containing protein 7</fullName>
    </alternativeName>
</protein>
<accession>A0A8C4RAL0</accession>
<dbReference type="GO" id="GO:0006661">
    <property type="term" value="P:phosphatidylinositol biosynthetic process"/>
    <property type="evidence" value="ECO:0007669"/>
    <property type="project" value="TreeGrafter"/>
</dbReference>
<evidence type="ECO:0000256" key="14">
    <source>
        <dbReference type="ARBA" id="ARBA00041667"/>
    </source>
</evidence>
<evidence type="ECO:0000313" key="19">
    <source>
        <dbReference type="Ensembl" id="ENSEBUP00000026808.1"/>
    </source>
</evidence>
<evidence type="ECO:0000256" key="18">
    <source>
        <dbReference type="SAM" id="Phobius"/>
    </source>
</evidence>
<dbReference type="PANTHER" id="PTHR13906">
    <property type="entry name" value="PORCUPINE"/>
    <property type="match status" value="1"/>
</dbReference>
<feature type="transmembrane region" description="Helical" evidence="18">
    <location>
        <begin position="399"/>
        <end position="418"/>
    </location>
</feature>
<feature type="transmembrane region" description="Helical" evidence="18">
    <location>
        <begin position="424"/>
        <end position="447"/>
    </location>
</feature>
<evidence type="ECO:0000256" key="1">
    <source>
        <dbReference type="ARBA" id="ARBA00004477"/>
    </source>
</evidence>
<comment type="catalytic activity">
    <reaction evidence="15">
        <text>a 1-acyl-sn-glycero-3-phospho-(1D-myo-inositol) + (5Z,8Z,11Z,14Z)-eicosatetraenoyl-CoA = a 1-acyl-2-(5Z,8Z,11Z,14Z-eicosatetraenoyl)-sn-glycero-3-phospho-(1D-myo-inositol) + CoA</text>
        <dbReference type="Rhea" id="RHEA:37015"/>
        <dbReference type="ChEBI" id="CHEBI:57287"/>
        <dbReference type="ChEBI" id="CHEBI:57368"/>
        <dbReference type="ChEBI" id="CHEBI:64771"/>
        <dbReference type="ChEBI" id="CHEBI:75243"/>
    </reaction>
    <physiologicalReaction direction="left-to-right" evidence="15">
        <dbReference type="Rhea" id="RHEA:37016"/>
    </physiologicalReaction>
</comment>
<evidence type="ECO:0000256" key="12">
    <source>
        <dbReference type="ARBA" id="ARBA00036730"/>
    </source>
</evidence>
<keyword evidence="4" id="KW-0808">Transferase</keyword>
<comment type="catalytic activity">
    <reaction evidence="12">
        <text>a 1-acyl-sn-glycero-3-phospho-(1D-myo-inositol) + an acyl-CoA = a 1,2-diacyl-sn-glycero-3-phospho-(1D-myo-inositol) + CoA</text>
        <dbReference type="Rhea" id="RHEA:33195"/>
        <dbReference type="ChEBI" id="CHEBI:57287"/>
        <dbReference type="ChEBI" id="CHEBI:57880"/>
        <dbReference type="ChEBI" id="CHEBI:58342"/>
        <dbReference type="ChEBI" id="CHEBI:64771"/>
    </reaction>
    <physiologicalReaction direction="left-to-right" evidence="12">
        <dbReference type="Rhea" id="RHEA:33196"/>
    </physiologicalReaction>
</comment>
<dbReference type="OMA" id="TNMIQML"/>
<feature type="transmembrane region" description="Helical" evidence="18">
    <location>
        <begin position="239"/>
        <end position="264"/>
    </location>
</feature>
<evidence type="ECO:0000256" key="6">
    <source>
        <dbReference type="ARBA" id="ARBA00022824"/>
    </source>
</evidence>
<proteinExistence type="inferred from homology"/>
<evidence type="ECO:0000256" key="2">
    <source>
        <dbReference type="ARBA" id="ARBA00005074"/>
    </source>
</evidence>
<sequence length="456" mass="52361">MSPEEWCYLLVLLASLPGGFFTKTLEGQSLRCAVPALLGAGLSLLLCGVHSLHSVVVTAGTCLIVHATHRHCHMLTLLWTFSYLGFFRTCHLLGLPSPPAFANAMQLILTLKLVSLANEVRDLSLLQKVEDKAAGRPSSVLSLRRMPTIWEMWCYCYCYVGLLTGPFYRFRTFDDWVNQPHTTSIPTWRPLLQRVRYAPVFGVLFLISAWFFPASAALSDEFYESGFAFRLFYMVPVFFAFRMRFYVCWLLAEAGCIAAALGAYPKRARAKPGAGPTMELENTSSEEEGLVEYNFDTIKNIDCYSTDFCVRVKDGMRYWNMSVQWWLAQYIFKTAPFRPYILRSVWTMLVSAFWHGIHPGYYLSFLTIPLCLAAENAMEKAVRDRLPVHHRTTFDWVHWFLKMRAYDYMCMGFVLLSLQDTLRYWHSVAFIMHVVPLACTVFAWLLLAWRGSSHKA</sequence>
<comment type="pathway">
    <text evidence="2">Lipid metabolism; phospholipid metabolism.</text>
</comment>
<keyword evidence="9" id="KW-0012">Acyltransferase</keyword>
<dbReference type="Proteomes" id="UP000694388">
    <property type="component" value="Unplaced"/>
</dbReference>
<comment type="catalytic activity">
    <reaction evidence="16">
        <text>1-octadecanoyl-sn-glycero-3-phospho-(1D-myo-inositol) + (5Z,8Z,11Z,14Z)-eicosatetraenoyl-CoA = 1-octadecanoyl-2-(5Z,8Z,11Z,14Z-eicosatetraenoyl)-sn-glycero-3-phospho-(1D-myo-inositol) + CoA</text>
        <dbReference type="Rhea" id="RHEA:36835"/>
        <dbReference type="ChEBI" id="CHEBI:57287"/>
        <dbReference type="ChEBI" id="CHEBI:57368"/>
        <dbReference type="ChEBI" id="CHEBI:74243"/>
        <dbReference type="ChEBI" id="CHEBI:133606"/>
    </reaction>
    <physiologicalReaction direction="left-to-right" evidence="16">
        <dbReference type="Rhea" id="RHEA:36836"/>
    </physiologicalReaction>
</comment>
<comment type="catalytic activity">
    <reaction evidence="11">
        <text>(5Z,8Z,11Z,14Z)-eicosatetraenoyl-CoA + 1-hexadecanoyl-sn-glycero-3-phosphocholine = 1-hexadecanoyl-2-(5Z,8Z,11Z,14Z-eicosatetraenoyl)-sn-glycero-3-phosphocholine + CoA</text>
        <dbReference type="Rhea" id="RHEA:35999"/>
        <dbReference type="ChEBI" id="CHEBI:57287"/>
        <dbReference type="ChEBI" id="CHEBI:57368"/>
        <dbReference type="ChEBI" id="CHEBI:72998"/>
        <dbReference type="ChEBI" id="CHEBI:73003"/>
    </reaction>
    <physiologicalReaction direction="left-to-right" evidence="11">
        <dbReference type="Rhea" id="RHEA:36000"/>
    </physiologicalReaction>
</comment>
<dbReference type="InterPro" id="IPR004299">
    <property type="entry name" value="MBOAT_fam"/>
</dbReference>
<evidence type="ECO:0000256" key="4">
    <source>
        <dbReference type="ARBA" id="ARBA00022679"/>
    </source>
</evidence>
<evidence type="ECO:0000256" key="5">
    <source>
        <dbReference type="ARBA" id="ARBA00022692"/>
    </source>
</evidence>
<evidence type="ECO:0000256" key="16">
    <source>
        <dbReference type="ARBA" id="ARBA00049362"/>
    </source>
</evidence>
<name>A0A8C4RAL0_EPTBU</name>
<keyword evidence="5 18" id="KW-0812">Transmembrane</keyword>
<reference evidence="19" key="2">
    <citation type="submission" date="2025-09" db="UniProtKB">
        <authorList>
            <consortium name="Ensembl"/>
        </authorList>
    </citation>
    <scope>IDENTIFICATION</scope>
</reference>
<reference evidence="19" key="1">
    <citation type="submission" date="2025-08" db="UniProtKB">
        <authorList>
            <consortium name="Ensembl"/>
        </authorList>
    </citation>
    <scope>IDENTIFICATION</scope>
</reference>
<evidence type="ECO:0000256" key="10">
    <source>
        <dbReference type="ARBA" id="ARBA00025707"/>
    </source>
</evidence>
<keyword evidence="20" id="KW-1185">Reference proteome</keyword>
<dbReference type="Ensembl" id="ENSEBUT00000027384.1">
    <property type="protein sequence ID" value="ENSEBUP00000026808.1"/>
    <property type="gene ID" value="ENSEBUG00000016507.1"/>
</dbReference>
<evidence type="ECO:0000313" key="20">
    <source>
        <dbReference type="Proteomes" id="UP000694388"/>
    </source>
</evidence>
<keyword evidence="8 18" id="KW-0472">Membrane</keyword>
<evidence type="ECO:0000256" key="13">
    <source>
        <dbReference type="ARBA" id="ARBA00041626"/>
    </source>
</evidence>
<comment type="similarity">
    <text evidence="3">Belongs to the membrane-bound acyltransferase family.</text>
</comment>
<dbReference type="Pfam" id="PF03062">
    <property type="entry name" value="MBOAT"/>
    <property type="match status" value="1"/>
</dbReference>
<organism evidence="19 20">
    <name type="scientific">Eptatretus burgeri</name>
    <name type="common">Inshore hagfish</name>
    <dbReference type="NCBI Taxonomy" id="7764"/>
    <lineage>
        <taxon>Eukaryota</taxon>
        <taxon>Metazoa</taxon>
        <taxon>Chordata</taxon>
        <taxon>Craniata</taxon>
        <taxon>Vertebrata</taxon>
        <taxon>Cyclostomata</taxon>
        <taxon>Myxini</taxon>
        <taxon>Myxiniformes</taxon>
        <taxon>Myxinidae</taxon>
        <taxon>Eptatretinae</taxon>
        <taxon>Eptatretus</taxon>
    </lineage>
</organism>
<evidence type="ECO:0000256" key="8">
    <source>
        <dbReference type="ARBA" id="ARBA00023136"/>
    </source>
</evidence>
<evidence type="ECO:0000256" key="15">
    <source>
        <dbReference type="ARBA" id="ARBA00049211"/>
    </source>
</evidence>
<evidence type="ECO:0000256" key="7">
    <source>
        <dbReference type="ARBA" id="ARBA00022989"/>
    </source>
</evidence>
<dbReference type="GeneTree" id="ENSGT01030000234564"/>
<dbReference type="AlphaFoldDB" id="A0A8C4RAL0"/>
<dbReference type="InterPro" id="IPR049941">
    <property type="entry name" value="LPLAT_7/PORCN-like"/>
</dbReference>
<evidence type="ECO:0000256" key="11">
    <source>
        <dbReference type="ARBA" id="ARBA00035964"/>
    </source>
</evidence>
<evidence type="ECO:0000256" key="17">
    <source>
        <dbReference type="ARBA" id="ARBA00093678"/>
    </source>
</evidence>
<dbReference type="GO" id="GO:0071617">
    <property type="term" value="F:lysophospholipid acyltransferase activity"/>
    <property type="evidence" value="ECO:0007669"/>
    <property type="project" value="TreeGrafter"/>
</dbReference>
<evidence type="ECO:0000256" key="3">
    <source>
        <dbReference type="ARBA" id="ARBA00010323"/>
    </source>
</evidence>
<keyword evidence="7 18" id="KW-1133">Transmembrane helix</keyword>
<evidence type="ECO:0000256" key="9">
    <source>
        <dbReference type="ARBA" id="ARBA00023315"/>
    </source>
</evidence>
<dbReference type="PANTHER" id="PTHR13906:SF16">
    <property type="entry name" value="LYSOPHOSPHOLIPID ACYLTRANSFERASE 7"/>
    <property type="match status" value="1"/>
</dbReference>
<keyword evidence="6" id="KW-0256">Endoplasmic reticulum</keyword>
<dbReference type="GO" id="GO:0005789">
    <property type="term" value="C:endoplasmic reticulum membrane"/>
    <property type="evidence" value="ECO:0007669"/>
    <property type="project" value="UniProtKB-SubCell"/>
</dbReference>
<feature type="transmembrane region" description="Helical" evidence="18">
    <location>
        <begin position="197"/>
        <end position="219"/>
    </location>
</feature>